<feature type="region of interest" description="Disordered" evidence="8">
    <location>
        <begin position="418"/>
        <end position="496"/>
    </location>
</feature>
<gene>
    <name evidence="10" type="ORF">L211DRAFT_833500</name>
</gene>
<feature type="region of interest" description="Disordered" evidence="8">
    <location>
        <begin position="111"/>
        <end position="134"/>
    </location>
</feature>
<dbReference type="Gene3D" id="1.10.10.60">
    <property type="entry name" value="Homeodomain-like"/>
    <property type="match status" value="1"/>
</dbReference>
<evidence type="ECO:0000256" key="6">
    <source>
        <dbReference type="ARBA" id="ARBA00023163"/>
    </source>
</evidence>
<dbReference type="Pfam" id="PF16282">
    <property type="entry name" value="SANT_DAMP1_like"/>
    <property type="match status" value="1"/>
</dbReference>
<dbReference type="PANTHER" id="PTHR12855">
    <property type="entry name" value="DNA METHYLTRANSFERASE 1-ASSOCIATED PROTEIN 1 FAMILY MEMBER"/>
    <property type="match status" value="1"/>
</dbReference>
<dbReference type="EMBL" id="ML121529">
    <property type="protein sequence ID" value="RPB28528.1"/>
    <property type="molecule type" value="Genomic_DNA"/>
</dbReference>
<accession>A0A3N4M3I0</accession>
<evidence type="ECO:0000313" key="11">
    <source>
        <dbReference type="Proteomes" id="UP000267821"/>
    </source>
</evidence>
<name>A0A3N4M3I0_9PEZI</name>
<dbReference type="PANTHER" id="PTHR12855:SF10">
    <property type="entry name" value="DNA METHYLTRANSFERASE 1-ASSOCIATED PROTEIN 1"/>
    <property type="match status" value="1"/>
</dbReference>
<feature type="compositionally biased region" description="Low complexity" evidence="8">
    <location>
        <begin position="462"/>
        <end position="478"/>
    </location>
</feature>
<keyword evidence="6" id="KW-0804">Transcription</keyword>
<feature type="domain" description="DAMP1 SANT/Myb-like" evidence="9">
    <location>
        <begin position="229"/>
        <end position="290"/>
    </location>
</feature>
<proteinExistence type="inferred from homology"/>
<keyword evidence="4" id="KW-0156">Chromatin regulator</keyword>
<sequence>MSAADVRDVLELPGPSQADTPPRRPPAKKQKTVEKRPDGITRELYALLGEHPPPVSLSLKPHFKERPRWLEKAKPWEQRAFVNPARGDGLVLRHWVAKRGLGENREAMNVEKAEGDEREDTVMSGAGDGAAGEGGDANVGGDPMLLDEIPPDPDYHFAKFNIKPNILRYTDAEYAFITNTKPKSSPDPNTTATATATATATTSTTTSTAATSPTPTVVEEKPDSEPEEIEPEGWTRSETDYLFSLCEEYDLRFPIIHDRYNYVPPNTLTPPPTRSLEDLKHRYYFITQTLLSHRTPIHLMTPQEHQFYTLHSFDRAREVSRKRIAETLFNRTPDEIKEEEFLLAEMKRILANQEKLLEERQDLWNRLDAPASAGSIAAYVGSAGLGNLGLLVGVGEKGKKRKSVAGGMANIDTSSAAVTAAGGGAPNTAGPTPTTSRPEKKHSHSHSISSISGATLRDLKDPNSTIPSTPSATPQSSTFPPPSAVRPLSPQSQAHYGVSYPTEKLGSGVYLRSSKIGTIKGASQPKVQAALNELGVPVKLVMSTEKTCKRMEGLNSVVGMVLDARRLLEKLEGELRVERGRLENLG</sequence>
<evidence type="ECO:0000259" key="9">
    <source>
        <dbReference type="Pfam" id="PF16282"/>
    </source>
</evidence>
<feature type="compositionally biased region" description="Low complexity" evidence="8">
    <location>
        <begin position="418"/>
        <end position="436"/>
    </location>
</feature>
<dbReference type="Proteomes" id="UP000267821">
    <property type="component" value="Unassembled WGS sequence"/>
</dbReference>
<reference evidence="10 11" key="1">
    <citation type="journal article" date="2018" name="Nat. Ecol. Evol.">
        <title>Pezizomycetes genomes reveal the molecular basis of ectomycorrhizal truffle lifestyle.</title>
        <authorList>
            <person name="Murat C."/>
            <person name="Payen T."/>
            <person name="Noel B."/>
            <person name="Kuo A."/>
            <person name="Morin E."/>
            <person name="Chen J."/>
            <person name="Kohler A."/>
            <person name="Krizsan K."/>
            <person name="Balestrini R."/>
            <person name="Da Silva C."/>
            <person name="Montanini B."/>
            <person name="Hainaut M."/>
            <person name="Levati E."/>
            <person name="Barry K.W."/>
            <person name="Belfiori B."/>
            <person name="Cichocki N."/>
            <person name="Clum A."/>
            <person name="Dockter R.B."/>
            <person name="Fauchery L."/>
            <person name="Guy J."/>
            <person name="Iotti M."/>
            <person name="Le Tacon F."/>
            <person name="Lindquist E.A."/>
            <person name="Lipzen A."/>
            <person name="Malagnac F."/>
            <person name="Mello A."/>
            <person name="Molinier V."/>
            <person name="Miyauchi S."/>
            <person name="Poulain J."/>
            <person name="Riccioni C."/>
            <person name="Rubini A."/>
            <person name="Sitrit Y."/>
            <person name="Splivallo R."/>
            <person name="Traeger S."/>
            <person name="Wang M."/>
            <person name="Zifcakova L."/>
            <person name="Wipf D."/>
            <person name="Zambonelli A."/>
            <person name="Paolocci F."/>
            <person name="Nowrousian M."/>
            <person name="Ottonello S."/>
            <person name="Baldrian P."/>
            <person name="Spatafora J.W."/>
            <person name="Henrissat B."/>
            <person name="Nagy L.G."/>
            <person name="Aury J.M."/>
            <person name="Wincker P."/>
            <person name="Grigoriev I.V."/>
            <person name="Bonfante P."/>
            <person name="Martin F.M."/>
        </authorList>
    </citation>
    <scope>NUCLEOTIDE SEQUENCE [LARGE SCALE GENOMIC DNA]</scope>
    <source>
        <strain evidence="10 11">ATCC MYA-4762</strain>
    </source>
</reference>
<evidence type="ECO:0000256" key="8">
    <source>
        <dbReference type="SAM" id="MobiDB-lite"/>
    </source>
</evidence>
<feature type="compositionally biased region" description="Basic and acidic residues" evidence="8">
    <location>
        <begin position="1"/>
        <end position="10"/>
    </location>
</feature>
<dbReference type="GO" id="GO:0000812">
    <property type="term" value="C:Swr1 complex"/>
    <property type="evidence" value="ECO:0007669"/>
    <property type="project" value="TreeGrafter"/>
</dbReference>
<protein>
    <recommendedName>
        <fullName evidence="3">SWR1-complex protein 4</fullName>
    </recommendedName>
</protein>
<dbReference type="InterPro" id="IPR032563">
    <property type="entry name" value="DAMP1_SANT-like"/>
</dbReference>
<evidence type="ECO:0000256" key="3">
    <source>
        <dbReference type="ARBA" id="ARBA00019132"/>
    </source>
</evidence>
<evidence type="ECO:0000256" key="1">
    <source>
        <dbReference type="ARBA" id="ARBA00004123"/>
    </source>
</evidence>
<dbReference type="GO" id="GO:0035267">
    <property type="term" value="C:NuA4 histone acetyltransferase complex"/>
    <property type="evidence" value="ECO:0007669"/>
    <property type="project" value="InterPro"/>
</dbReference>
<dbReference type="FunCoup" id="A0A3N4M3I0">
    <property type="interactions" value="953"/>
</dbReference>
<evidence type="ECO:0000256" key="4">
    <source>
        <dbReference type="ARBA" id="ARBA00022853"/>
    </source>
</evidence>
<dbReference type="InParanoid" id="A0A3N4M3I0"/>
<keyword evidence="11" id="KW-1185">Reference proteome</keyword>
<dbReference type="AlphaFoldDB" id="A0A3N4M3I0"/>
<evidence type="ECO:0000256" key="5">
    <source>
        <dbReference type="ARBA" id="ARBA00023015"/>
    </source>
</evidence>
<feature type="compositionally biased region" description="Low complexity" evidence="8">
    <location>
        <begin position="190"/>
        <end position="216"/>
    </location>
</feature>
<evidence type="ECO:0000313" key="10">
    <source>
        <dbReference type="EMBL" id="RPB28528.1"/>
    </source>
</evidence>
<dbReference type="OrthoDB" id="19740at2759"/>
<feature type="region of interest" description="Disordered" evidence="8">
    <location>
        <begin position="1"/>
        <end position="38"/>
    </location>
</feature>
<organism evidence="10 11">
    <name type="scientific">Terfezia boudieri ATCC MYA-4762</name>
    <dbReference type="NCBI Taxonomy" id="1051890"/>
    <lineage>
        <taxon>Eukaryota</taxon>
        <taxon>Fungi</taxon>
        <taxon>Dikarya</taxon>
        <taxon>Ascomycota</taxon>
        <taxon>Pezizomycotina</taxon>
        <taxon>Pezizomycetes</taxon>
        <taxon>Pezizales</taxon>
        <taxon>Pezizaceae</taxon>
        <taxon>Terfezia</taxon>
    </lineage>
</organism>
<dbReference type="GO" id="GO:0006281">
    <property type="term" value="P:DNA repair"/>
    <property type="evidence" value="ECO:0007669"/>
    <property type="project" value="InterPro"/>
</dbReference>
<keyword evidence="7" id="KW-0539">Nucleus</keyword>
<keyword evidence="5" id="KW-0805">Transcription regulation</keyword>
<evidence type="ECO:0000256" key="7">
    <source>
        <dbReference type="ARBA" id="ARBA00023242"/>
    </source>
</evidence>
<dbReference type="GO" id="GO:0000122">
    <property type="term" value="P:negative regulation of transcription by RNA polymerase II"/>
    <property type="evidence" value="ECO:0007669"/>
    <property type="project" value="TreeGrafter"/>
</dbReference>
<feature type="region of interest" description="Disordered" evidence="8">
    <location>
        <begin position="179"/>
        <end position="233"/>
    </location>
</feature>
<dbReference type="InterPro" id="IPR027109">
    <property type="entry name" value="Swc4/Dmap1"/>
</dbReference>
<comment type="similarity">
    <text evidence="2">Belongs to the SWC4 family.</text>
</comment>
<evidence type="ECO:0000256" key="2">
    <source>
        <dbReference type="ARBA" id="ARBA00006918"/>
    </source>
</evidence>
<dbReference type="GO" id="GO:0003714">
    <property type="term" value="F:transcription corepressor activity"/>
    <property type="evidence" value="ECO:0007669"/>
    <property type="project" value="TreeGrafter"/>
</dbReference>
<comment type="subcellular location">
    <subcellularLocation>
        <location evidence="1">Nucleus</location>
    </subcellularLocation>
</comment>
<feature type="compositionally biased region" description="Polar residues" evidence="8">
    <location>
        <begin position="179"/>
        <end position="189"/>
    </location>
</feature>
<dbReference type="GO" id="GO:0006338">
    <property type="term" value="P:chromatin remodeling"/>
    <property type="evidence" value="ECO:0007669"/>
    <property type="project" value="InterPro"/>
</dbReference>
<dbReference type="STRING" id="1051890.A0A3N4M3I0"/>